<keyword evidence="1" id="KW-0472">Membrane</keyword>
<name>A0A915YE48_9BACT</name>
<evidence type="ECO:0000313" key="2">
    <source>
        <dbReference type="EMBL" id="BDS11447.1"/>
    </source>
</evidence>
<dbReference type="RefSeq" id="WP_264792626.1">
    <property type="nucleotide sequence ID" value="NZ_AP026867.1"/>
</dbReference>
<feature type="transmembrane region" description="Helical" evidence="1">
    <location>
        <begin position="88"/>
        <end position="106"/>
    </location>
</feature>
<evidence type="ECO:0000256" key="1">
    <source>
        <dbReference type="SAM" id="Phobius"/>
    </source>
</evidence>
<sequence length="129" mass="14113">MNLYLLIAGILCVLLGIAHSILGEYLIFNNKRNKGSLVPTKVGGELKERHLRIVWATWHLASVFGWGIGAILIKISFLNQPNTATMDFVLNSIVCTMLFSSLLVLVGTKGRHPGWVVLFVIGILSVVGN</sequence>
<feature type="transmembrane region" description="Helical" evidence="1">
    <location>
        <begin position="112"/>
        <end position="128"/>
    </location>
</feature>
<evidence type="ECO:0000313" key="3">
    <source>
        <dbReference type="Proteomes" id="UP001060919"/>
    </source>
</evidence>
<gene>
    <name evidence="2" type="ORF">AsAng_0021610</name>
</gene>
<dbReference type="KEGG" id="aup:AsAng_0021610"/>
<dbReference type="AlphaFoldDB" id="A0A915YE48"/>
<proteinExistence type="predicted"/>
<keyword evidence="3" id="KW-1185">Reference proteome</keyword>
<accession>A0A915YE48</accession>
<feature type="transmembrane region" description="Helical" evidence="1">
    <location>
        <begin position="53"/>
        <end position="76"/>
    </location>
</feature>
<keyword evidence="1" id="KW-0812">Transmembrane</keyword>
<dbReference type="EMBL" id="AP026867">
    <property type="protein sequence ID" value="BDS11447.1"/>
    <property type="molecule type" value="Genomic_DNA"/>
</dbReference>
<dbReference type="Proteomes" id="UP001060919">
    <property type="component" value="Chromosome"/>
</dbReference>
<reference evidence="2" key="1">
    <citation type="submission" date="2022-09" db="EMBL/GenBank/DDBJ databases">
        <title>Aureispira anguillicida sp. nov., isolated from Leptocephalus of Japanese eel Anguilla japonica.</title>
        <authorList>
            <person name="Yuasa K."/>
            <person name="Mekata T."/>
            <person name="Ikunari K."/>
        </authorList>
    </citation>
    <scope>NUCLEOTIDE SEQUENCE</scope>
    <source>
        <strain evidence="2">EL160426</strain>
    </source>
</reference>
<organism evidence="2 3">
    <name type="scientific">Aureispira anguillae</name>
    <dbReference type="NCBI Taxonomy" id="2864201"/>
    <lineage>
        <taxon>Bacteria</taxon>
        <taxon>Pseudomonadati</taxon>
        <taxon>Bacteroidota</taxon>
        <taxon>Saprospiria</taxon>
        <taxon>Saprospirales</taxon>
        <taxon>Saprospiraceae</taxon>
        <taxon>Aureispira</taxon>
    </lineage>
</organism>
<keyword evidence="1" id="KW-1133">Transmembrane helix</keyword>
<protein>
    <submittedName>
        <fullName evidence="2">Uncharacterized protein</fullName>
    </submittedName>
</protein>